<dbReference type="InParanoid" id="H3GFM2"/>
<keyword evidence="2" id="KW-0175">Coiled coil</keyword>
<sequence length="339" mass="37960">MGRKQGGANTKVEAAKAKKAVAKASKDAVKAAADAAAESADWSQGSDARAERRRQDEERKRAEQEAKKAEKQKLLALEEHALDEDKHAIRKQKKAVKEVAKPWEEALKPAVKKNSRGSKKPSGFAALKGSGGSNEKLTQVEMAALREAEEARTAGKPGKKAIKFENNFQANRNRGKGEETDARSLDAALDLLTVGDKEGEKHPERRAKAAYKAFEEVMMPQVREDYPGLKLSQYKQKLSEMWRRSPDNPLNQESLAYNAKKQAGEKSSGALKVECSTCNKVVSRSNLAKHRKVCGKKNLPKTRKAINRDAYVRNKDKILQKRFEQRVYERFRRLEALLH</sequence>
<dbReference type="SUPFAM" id="SSF47095">
    <property type="entry name" value="HMG-box"/>
    <property type="match status" value="1"/>
</dbReference>
<dbReference type="InterPro" id="IPR010422">
    <property type="entry name" value="Ccdc124/Oxs1"/>
</dbReference>
<dbReference type="OMA" id="FEERMMP"/>
<evidence type="ECO:0008006" key="8">
    <source>
        <dbReference type="Google" id="ProtNLM"/>
    </source>
</evidence>
<dbReference type="GO" id="GO:0005634">
    <property type="term" value="C:nucleus"/>
    <property type="evidence" value="ECO:0000318"/>
    <property type="project" value="GO_Central"/>
</dbReference>
<dbReference type="PANTHER" id="PTHR21680">
    <property type="entry name" value="COILED-COIL DOMAIN-CONTAINING PROTEIN 124"/>
    <property type="match status" value="1"/>
</dbReference>
<dbReference type="GO" id="GO:0006366">
    <property type="term" value="P:transcription by RNA polymerase II"/>
    <property type="evidence" value="ECO:0000318"/>
    <property type="project" value="GO_Central"/>
</dbReference>
<keyword evidence="7" id="KW-1185">Reference proteome</keyword>
<dbReference type="EMBL" id="DS566005">
    <property type="status" value="NOT_ANNOTATED_CDS"/>
    <property type="molecule type" value="Genomic_DNA"/>
</dbReference>
<evidence type="ECO:0000256" key="2">
    <source>
        <dbReference type="ARBA" id="ARBA00023054"/>
    </source>
</evidence>
<feature type="region of interest" description="Disordered" evidence="3">
    <location>
        <begin position="148"/>
        <end position="182"/>
    </location>
</feature>
<dbReference type="InterPro" id="IPR036910">
    <property type="entry name" value="HMG_box_dom_sf"/>
</dbReference>
<dbReference type="eggNOG" id="KOG3223">
    <property type="taxonomic scope" value="Eukaryota"/>
</dbReference>
<feature type="region of interest" description="Disordered" evidence="3">
    <location>
        <begin position="106"/>
        <end position="135"/>
    </location>
</feature>
<feature type="compositionally biased region" description="Low complexity" evidence="3">
    <location>
        <begin position="30"/>
        <end position="41"/>
    </location>
</feature>
<dbReference type="EnsemblProtists" id="Phyra74523">
    <property type="protein sequence ID" value="Phyra74523"/>
    <property type="gene ID" value="Phyra74523"/>
</dbReference>
<feature type="domain" description="LSO1/LSO2" evidence="5">
    <location>
        <begin position="10"/>
        <end position="79"/>
    </location>
</feature>
<reference evidence="6" key="2">
    <citation type="submission" date="2015-06" db="UniProtKB">
        <authorList>
            <consortium name="EnsemblProtists"/>
        </authorList>
    </citation>
    <scope>IDENTIFICATION</scope>
    <source>
        <strain evidence="6">Pr102</strain>
    </source>
</reference>
<feature type="domain" description="Coiled-coil" evidence="4">
    <location>
        <begin position="171"/>
        <end position="252"/>
    </location>
</feature>
<dbReference type="Pfam" id="PF22048">
    <property type="entry name" value="LSO1_2-like"/>
    <property type="match status" value="1"/>
</dbReference>
<name>H3GFM2_PHYRM</name>
<dbReference type="AlphaFoldDB" id="H3GFM2"/>
<evidence type="ECO:0000313" key="6">
    <source>
        <dbReference type="EnsemblProtists" id="Phyra74523"/>
    </source>
</evidence>
<dbReference type="Proteomes" id="UP000005238">
    <property type="component" value="Unassembled WGS sequence"/>
</dbReference>
<evidence type="ECO:0000313" key="7">
    <source>
        <dbReference type="Proteomes" id="UP000005238"/>
    </source>
</evidence>
<feature type="region of interest" description="Disordered" evidence="3">
    <location>
        <begin position="21"/>
        <end position="71"/>
    </location>
</feature>
<evidence type="ECO:0000256" key="3">
    <source>
        <dbReference type="SAM" id="MobiDB-lite"/>
    </source>
</evidence>
<feature type="compositionally biased region" description="Basic residues" evidence="3">
    <location>
        <begin position="110"/>
        <end position="119"/>
    </location>
</feature>
<dbReference type="VEuPathDB" id="FungiDB:KRP23_7749"/>
<organism evidence="6 7">
    <name type="scientific">Phytophthora ramorum</name>
    <name type="common">Sudden oak death agent</name>
    <dbReference type="NCBI Taxonomy" id="164328"/>
    <lineage>
        <taxon>Eukaryota</taxon>
        <taxon>Sar</taxon>
        <taxon>Stramenopiles</taxon>
        <taxon>Oomycota</taxon>
        <taxon>Peronosporomycetes</taxon>
        <taxon>Peronosporales</taxon>
        <taxon>Peronosporaceae</taxon>
        <taxon>Phytophthora</taxon>
    </lineage>
</organism>
<dbReference type="HOGENOM" id="CLU_069723_0_0_1"/>
<dbReference type="InterPro" id="IPR054414">
    <property type="entry name" value="Ccdc124/Oxs1_C"/>
</dbReference>
<proteinExistence type="inferred from homology"/>
<feature type="compositionally biased region" description="Basic and acidic residues" evidence="3">
    <location>
        <begin position="48"/>
        <end position="71"/>
    </location>
</feature>
<evidence type="ECO:0000259" key="4">
    <source>
        <dbReference type="Pfam" id="PF06244"/>
    </source>
</evidence>
<comment type="similarity">
    <text evidence="1">Belongs to the CCDC124 family.</text>
</comment>
<dbReference type="STRING" id="164328.H3GFM2"/>
<evidence type="ECO:0000259" key="5">
    <source>
        <dbReference type="Pfam" id="PF22048"/>
    </source>
</evidence>
<reference evidence="7" key="1">
    <citation type="journal article" date="2006" name="Science">
        <title>Phytophthora genome sequences uncover evolutionary origins and mechanisms of pathogenesis.</title>
        <authorList>
            <person name="Tyler B.M."/>
            <person name="Tripathy S."/>
            <person name="Zhang X."/>
            <person name="Dehal P."/>
            <person name="Jiang R.H."/>
            <person name="Aerts A."/>
            <person name="Arredondo F.D."/>
            <person name="Baxter L."/>
            <person name="Bensasson D."/>
            <person name="Beynon J.L."/>
            <person name="Chapman J."/>
            <person name="Damasceno C.M."/>
            <person name="Dorrance A.E."/>
            <person name="Dou D."/>
            <person name="Dickerman A.W."/>
            <person name="Dubchak I.L."/>
            <person name="Garbelotto M."/>
            <person name="Gijzen M."/>
            <person name="Gordon S.G."/>
            <person name="Govers F."/>
            <person name="Grunwald N.J."/>
            <person name="Huang W."/>
            <person name="Ivors K.L."/>
            <person name="Jones R.W."/>
            <person name="Kamoun S."/>
            <person name="Krampis K."/>
            <person name="Lamour K.H."/>
            <person name="Lee M.K."/>
            <person name="McDonald W.H."/>
            <person name="Medina M."/>
            <person name="Meijer H.J."/>
            <person name="Nordberg E.K."/>
            <person name="Maclean D.J."/>
            <person name="Ospina-Giraldo M.D."/>
            <person name="Morris P.F."/>
            <person name="Phuntumart V."/>
            <person name="Putnam N.H."/>
            <person name="Rash S."/>
            <person name="Rose J.K."/>
            <person name="Sakihama Y."/>
            <person name="Salamov A.A."/>
            <person name="Savidor A."/>
            <person name="Scheuring C.F."/>
            <person name="Smith B.M."/>
            <person name="Sobral B.W."/>
            <person name="Terry A."/>
            <person name="Torto-Alalibo T.A."/>
            <person name="Win J."/>
            <person name="Xu Z."/>
            <person name="Zhang H."/>
            <person name="Grigoriev I.V."/>
            <person name="Rokhsar D.S."/>
            <person name="Boore J.L."/>
        </authorList>
    </citation>
    <scope>NUCLEOTIDE SEQUENCE [LARGE SCALE GENOMIC DNA]</scope>
    <source>
        <strain evidence="7">Pr102</strain>
    </source>
</reference>
<dbReference type="PANTHER" id="PTHR21680:SF0">
    <property type="entry name" value="COILED-COIL DOMAIN-CONTAINING PROTEIN 124"/>
    <property type="match status" value="1"/>
</dbReference>
<dbReference type="GO" id="GO:0003713">
    <property type="term" value="F:transcription coactivator activity"/>
    <property type="evidence" value="ECO:0000318"/>
    <property type="project" value="GO_Central"/>
</dbReference>
<dbReference type="VEuPathDB" id="FungiDB:KRP22_260"/>
<accession>H3GFM2</accession>
<evidence type="ECO:0000256" key="1">
    <source>
        <dbReference type="ARBA" id="ARBA00008296"/>
    </source>
</evidence>
<protein>
    <recommendedName>
        <fullName evidence="8">HMG box domain-containing protein</fullName>
    </recommendedName>
</protein>
<dbReference type="InterPro" id="IPR054413">
    <property type="entry name" value="LSO1/2"/>
</dbReference>
<dbReference type="Pfam" id="PF06244">
    <property type="entry name" value="Ccdc124"/>
    <property type="match status" value="1"/>
</dbReference>